<proteinExistence type="predicted"/>
<name>A0ABX1PTG0_9RHOO</name>
<accession>A0ABX1PTG0</accession>
<dbReference type="Pfam" id="PF04383">
    <property type="entry name" value="KilA-N"/>
    <property type="match status" value="1"/>
</dbReference>
<dbReference type="RefSeq" id="WP_169119884.1">
    <property type="nucleotide sequence ID" value="NZ_WTVG02000040.1"/>
</dbReference>
<dbReference type="EMBL" id="WTVG01000077">
    <property type="protein sequence ID" value="NMG26567.1"/>
    <property type="molecule type" value="Genomic_DNA"/>
</dbReference>
<reference evidence="2" key="1">
    <citation type="submission" date="2019-12" db="EMBL/GenBank/DDBJ databases">
        <title>Comparative genomics gives insights into the taxonomy of the Azoarcus-Aromatoleum group and reveals separate origins of nif in the plant-associated Azoarcus and non-plant-associated Aromatoleum sub-groups.</title>
        <authorList>
            <person name="Lafos M."/>
            <person name="Maluk M."/>
            <person name="Batista M."/>
            <person name="Junghare M."/>
            <person name="Carmona M."/>
            <person name="Faoro H."/>
            <person name="Cruz L.M."/>
            <person name="Battistoni F."/>
            <person name="De Souza E."/>
            <person name="Pedrosa F."/>
            <person name="Chen W.-M."/>
            <person name="Poole P.S."/>
            <person name="Dixon R.A."/>
            <person name="James E.K."/>
        </authorList>
    </citation>
    <scope>NUCLEOTIDE SEQUENCE</scope>
    <source>
        <strain evidence="2">LuFRes1</strain>
    </source>
</reference>
<dbReference type="PROSITE" id="PS51301">
    <property type="entry name" value="KILA_N"/>
    <property type="match status" value="1"/>
</dbReference>
<keyword evidence="3" id="KW-1185">Reference proteome</keyword>
<comment type="caution">
    <text evidence="2">The sequence shown here is derived from an EMBL/GenBank/DDBJ whole genome shotgun (WGS) entry which is preliminary data.</text>
</comment>
<evidence type="ECO:0000313" key="3">
    <source>
        <dbReference type="Proteomes" id="UP000615989"/>
    </source>
</evidence>
<feature type="domain" description="KilA-N" evidence="1">
    <location>
        <begin position="7"/>
        <end position="112"/>
    </location>
</feature>
<dbReference type="InterPro" id="IPR018004">
    <property type="entry name" value="KilA/APSES_HTH"/>
</dbReference>
<evidence type="ECO:0000313" key="2">
    <source>
        <dbReference type="EMBL" id="NMG26567.1"/>
    </source>
</evidence>
<dbReference type="InterPro" id="IPR017880">
    <property type="entry name" value="KilA_N"/>
</dbReference>
<gene>
    <name evidence="2" type="ORF">GO606_18005</name>
</gene>
<dbReference type="Proteomes" id="UP000615989">
    <property type="component" value="Unassembled WGS sequence"/>
</dbReference>
<evidence type="ECO:0000259" key="1">
    <source>
        <dbReference type="PROSITE" id="PS51301"/>
    </source>
</evidence>
<sequence>MSSRLGKIVPLDYAGQPVQFDREGWFNATASATRFGKKPIEWLRLPETERYVDALCRKFKVGKSHFVRTRRGGNTRQACNSGTWLHPKLGVPFARWLDIDFSIWCDEQIDNLLRGTHPQLDQERLRREAAASFRVMSEILRLTHELQGKAAESRHFINEARLVAWVLTGVFRSLDRSALSSEDLALLVQVEERNAVLLGAGLDYAERKCALEVFATEHRAFTLAGPARLEVAA</sequence>
<dbReference type="SMART" id="SM01252">
    <property type="entry name" value="KilA-N"/>
    <property type="match status" value="1"/>
</dbReference>
<protein>
    <submittedName>
        <fullName evidence="2">KilA-N domain-containing protein</fullName>
    </submittedName>
</protein>
<organism evidence="2 3">
    <name type="scientific">Aromatoleum anaerobium</name>
    <dbReference type="NCBI Taxonomy" id="182180"/>
    <lineage>
        <taxon>Bacteria</taxon>
        <taxon>Pseudomonadati</taxon>
        <taxon>Pseudomonadota</taxon>
        <taxon>Betaproteobacteria</taxon>
        <taxon>Rhodocyclales</taxon>
        <taxon>Rhodocyclaceae</taxon>
        <taxon>Aromatoleum</taxon>
    </lineage>
</organism>